<accession>A0A7X1AZF3</accession>
<evidence type="ECO:0000256" key="2">
    <source>
        <dbReference type="ARBA" id="ARBA00022679"/>
    </source>
</evidence>
<reference evidence="5 6" key="1">
    <citation type="submission" date="2020-07" db="EMBL/GenBank/DDBJ databases">
        <authorList>
            <person name="Feng X."/>
        </authorList>
    </citation>
    <scope>NUCLEOTIDE SEQUENCE [LARGE SCALE GENOMIC DNA]</scope>
    <source>
        <strain evidence="5 6">JCM14086</strain>
    </source>
</reference>
<evidence type="ECO:0000256" key="1">
    <source>
        <dbReference type="ARBA" id="ARBA00022676"/>
    </source>
</evidence>
<dbReference type="InterPro" id="IPR037018">
    <property type="entry name" value="GH65_N"/>
</dbReference>
<dbReference type="InterPro" id="IPR011013">
    <property type="entry name" value="Gal_mutarotase_sf_dom"/>
</dbReference>
<dbReference type="InterPro" id="IPR052047">
    <property type="entry name" value="GH94_Enzymes"/>
</dbReference>
<dbReference type="Pfam" id="PF06165">
    <property type="entry name" value="GH94_b-supersand"/>
    <property type="match status" value="1"/>
</dbReference>
<dbReference type="InterPro" id="IPR008928">
    <property type="entry name" value="6-hairpin_glycosidase_sf"/>
</dbReference>
<sequence length="771" mass="86439">MNNTSLISKEAELFDFHTNDGALHIHTANPPASWKNYLFNPDYYIELDQCAQGRTRMLQAPARDLPSIYRYFYVKDESTDDCWNLTVQPLNKQMDHYEAIHSPSHCTYAGRRAGIESNVRGFVPVSGSRELWTVRLTNTSSEARKLALFTVFPFEDGGPMRSNAWYSPEESTCYSHFFPHHLHYRDYERLKDKHTLRFMFSTEQATSGESNERIFFGGPSFHTIPAAVRNGQCSGKPCLSEFPVGALHHDIELAPNESKEIGFFVGMERSEADVAALRKEFCSVAAFDAALERVLSAEANYRDQLSIETPDSTLNAFFNHWLQKQIVFQSRLNRLAGGFPIRNQLQDCLGFALLDPTAALDYLRTRIPLQNADGYLRQWWSAGDGNQGDVCALNYLDGGIWLVICTIIIANQNGSYDFLNESLGFHDSNEKATVLDNLIRAVDRLAIDRGSHGLCLFGDGDWTDPINGPGRKGLGESTWTTCALGVAVQMLTEVLGELGHLEQVKRFQELDQTLRQVIDQHCWNGSWLITGYDDDGVSLGTPGDTEGKIFLNSQTWAIMAGYIREERMPSVLKAIQSMETEAGALLLAPAFTDWNERWGRISIKQPGTSENGSIYCHAGMFKAYADCFLGDGSSALRELLRNLPLNADNPPSRNSQAPIFVPNYYYGLTDTCEFGVSSRHHSTGTAPWMLWVMVESILGIRATASGLQVAPCMPDEWDHAKLHRQFRSSSYDIELKRGATDQPLQINVNGQVIEDTCLPFGEPHYDVSITF</sequence>
<keyword evidence="2" id="KW-0808">Transferase</keyword>
<dbReference type="Proteomes" id="UP000525652">
    <property type="component" value="Unassembled WGS sequence"/>
</dbReference>
<gene>
    <name evidence="5" type="ORF">H5P30_13485</name>
</gene>
<dbReference type="Gene3D" id="1.50.10.10">
    <property type="match status" value="1"/>
</dbReference>
<keyword evidence="6" id="KW-1185">Reference proteome</keyword>
<dbReference type="GO" id="GO:0005975">
    <property type="term" value="P:carbohydrate metabolic process"/>
    <property type="evidence" value="ECO:0007669"/>
    <property type="project" value="InterPro"/>
</dbReference>
<evidence type="ECO:0000313" key="6">
    <source>
        <dbReference type="Proteomes" id="UP000525652"/>
    </source>
</evidence>
<dbReference type="GO" id="GO:0030246">
    <property type="term" value="F:carbohydrate binding"/>
    <property type="evidence" value="ECO:0007669"/>
    <property type="project" value="InterPro"/>
</dbReference>
<evidence type="ECO:0000313" key="5">
    <source>
        <dbReference type="EMBL" id="MBC2602791.1"/>
    </source>
</evidence>
<evidence type="ECO:0000259" key="4">
    <source>
        <dbReference type="Pfam" id="PF17167"/>
    </source>
</evidence>
<organism evidence="5 6">
    <name type="scientific">Puniceicoccus vermicola</name>
    <dbReference type="NCBI Taxonomy" id="388746"/>
    <lineage>
        <taxon>Bacteria</taxon>
        <taxon>Pseudomonadati</taxon>
        <taxon>Verrucomicrobiota</taxon>
        <taxon>Opitutia</taxon>
        <taxon>Puniceicoccales</taxon>
        <taxon>Puniceicoccaceae</taxon>
        <taxon>Puniceicoccus</taxon>
    </lineage>
</organism>
<dbReference type="SUPFAM" id="SSF48208">
    <property type="entry name" value="Six-hairpin glycosidases"/>
    <property type="match status" value="1"/>
</dbReference>
<dbReference type="AlphaFoldDB" id="A0A7X1AZF3"/>
<dbReference type="PANTHER" id="PTHR37469:SF2">
    <property type="entry name" value="CELLOBIONIC ACID PHOSPHORYLASE"/>
    <property type="match status" value="1"/>
</dbReference>
<dbReference type="InterPro" id="IPR010383">
    <property type="entry name" value="Glyco_hydrolase_94_b-supersand"/>
</dbReference>
<evidence type="ECO:0008006" key="7">
    <source>
        <dbReference type="Google" id="ProtNLM"/>
    </source>
</evidence>
<proteinExistence type="predicted"/>
<dbReference type="SUPFAM" id="SSF74650">
    <property type="entry name" value="Galactose mutarotase-like"/>
    <property type="match status" value="1"/>
</dbReference>
<feature type="domain" description="Glycosyl hydrolase 94 catalytic" evidence="4">
    <location>
        <begin position="304"/>
        <end position="699"/>
    </location>
</feature>
<comment type="caution">
    <text evidence="5">The sequence shown here is derived from an EMBL/GenBank/DDBJ whole genome shotgun (WGS) entry which is preliminary data.</text>
</comment>
<dbReference type="Gene3D" id="2.70.98.40">
    <property type="entry name" value="Glycoside hydrolase, family 65, N-terminal domain"/>
    <property type="match status" value="1"/>
</dbReference>
<name>A0A7X1AZF3_9BACT</name>
<dbReference type="InterPro" id="IPR033432">
    <property type="entry name" value="GH94_catalytic"/>
</dbReference>
<dbReference type="PANTHER" id="PTHR37469">
    <property type="entry name" value="CELLOBIONIC ACID PHOSPHORYLASE-RELATED"/>
    <property type="match status" value="1"/>
</dbReference>
<feature type="domain" description="Glycosyl hydrolase 94 supersandwich" evidence="3">
    <location>
        <begin position="26"/>
        <end position="282"/>
    </location>
</feature>
<dbReference type="Pfam" id="PF17167">
    <property type="entry name" value="Glyco_hydro_94"/>
    <property type="match status" value="1"/>
</dbReference>
<dbReference type="RefSeq" id="WP_354586836.1">
    <property type="nucleotide sequence ID" value="NZ_JBEPNX010000001.1"/>
</dbReference>
<dbReference type="Gene3D" id="2.60.420.10">
    <property type="entry name" value="Maltose phosphorylase, domain 3"/>
    <property type="match status" value="1"/>
</dbReference>
<dbReference type="InterPro" id="IPR012341">
    <property type="entry name" value="6hp_glycosidase-like_sf"/>
</dbReference>
<evidence type="ECO:0000259" key="3">
    <source>
        <dbReference type="Pfam" id="PF06165"/>
    </source>
</evidence>
<dbReference type="EMBL" id="JACHVA010000101">
    <property type="protein sequence ID" value="MBC2602791.1"/>
    <property type="molecule type" value="Genomic_DNA"/>
</dbReference>
<protein>
    <recommendedName>
        <fullName evidence="7">Glycosyl transferase</fullName>
    </recommendedName>
</protein>
<dbReference type="GO" id="GO:0016757">
    <property type="term" value="F:glycosyltransferase activity"/>
    <property type="evidence" value="ECO:0007669"/>
    <property type="project" value="UniProtKB-KW"/>
</dbReference>
<keyword evidence="1" id="KW-0328">Glycosyltransferase</keyword>